<reference evidence="1 2" key="1">
    <citation type="submission" date="2019-10" db="EMBL/GenBank/DDBJ databases">
        <title>Draft Genome Sequence of Cytophagaceae sp. SJW1-29.</title>
        <authorList>
            <person name="Choi A."/>
        </authorList>
    </citation>
    <scope>NUCLEOTIDE SEQUENCE [LARGE SCALE GENOMIC DNA]</scope>
    <source>
        <strain evidence="1 2">SJW1-29</strain>
    </source>
</reference>
<comment type="caution">
    <text evidence="1">The sequence shown here is derived from an EMBL/GenBank/DDBJ whole genome shotgun (WGS) entry which is preliminary data.</text>
</comment>
<protein>
    <submittedName>
        <fullName evidence="1">Uncharacterized protein</fullName>
    </submittedName>
</protein>
<evidence type="ECO:0000313" key="1">
    <source>
        <dbReference type="EMBL" id="MPR36575.1"/>
    </source>
</evidence>
<dbReference type="RefSeq" id="WP_152764606.1">
    <property type="nucleotide sequence ID" value="NZ_WHLY01000002.1"/>
</dbReference>
<organism evidence="1 2">
    <name type="scientific">Salmonirosea aquatica</name>
    <dbReference type="NCBI Taxonomy" id="2654236"/>
    <lineage>
        <taxon>Bacteria</taxon>
        <taxon>Pseudomonadati</taxon>
        <taxon>Bacteroidota</taxon>
        <taxon>Cytophagia</taxon>
        <taxon>Cytophagales</taxon>
        <taxon>Spirosomataceae</taxon>
        <taxon>Salmonirosea</taxon>
    </lineage>
</organism>
<dbReference type="Proteomes" id="UP000479293">
    <property type="component" value="Unassembled WGS sequence"/>
</dbReference>
<name>A0A7C9BMS7_9BACT</name>
<gene>
    <name evidence="1" type="ORF">GBK04_25345</name>
</gene>
<dbReference type="EMBL" id="WHLY01000002">
    <property type="protein sequence ID" value="MPR36575.1"/>
    <property type="molecule type" value="Genomic_DNA"/>
</dbReference>
<accession>A0A7C9BMS7</accession>
<proteinExistence type="predicted"/>
<evidence type="ECO:0000313" key="2">
    <source>
        <dbReference type="Proteomes" id="UP000479293"/>
    </source>
</evidence>
<dbReference type="AlphaFoldDB" id="A0A7C9BMS7"/>
<keyword evidence="2" id="KW-1185">Reference proteome</keyword>
<sequence>MGKTNTNKPTVLPITPTMASGMAMRHLETGDPFIMVALVEIEVDGAFVPSIEIYSDLGVKNLATLLQKALDSVKS</sequence>